<keyword evidence="9 11" id="KW-0804">Transcription</keyword>
<keyword evidence="11" id="KW-0902">Two-component regulatory system</keyword>
<comment type="function">
    <text evidence="1 11">Required for activation of most nif operons, which are directly involved in nitrogen fixation.</text>
</comment>
<dbReference type="CDD" id="cd00009">
    <property type="entry name" value="AAA"/>
    <property type="match status" value="1"/>
</dbReference>
<dbReference type="PANTHER" id="PTHR32071:SF113">
    <property type="entry name" value="ALGINATE BIOSYNTHESIS TRANSCRIPTIONAL REGULATORY PROTEIN ALGB"/>
    <property type="match status" value="1"/>
</dbReference>
<dbReference type="GO" id="GO:0005524">
    <property type="term" value="F:ATP binding"/>
    <property type="evidence" value="ECO:0007669"/>
    <property type="project" value="UniProtKB-KW"/>
</dbReference>
<evidence type="ECO:0000256" key="9">
    <source>
        <dbReference type="ARBA" id="ARBA00023163"/>
    </source>
</evidence>
<gene>
    <name evidence="12" type="primary">nifA</name>
    <name evidence="12" type="ORF">G4V39_00420</name>
</gene>
<dbReference type="SUPFAM" id="SSF52540">
    <property type="entry name" value="P-loop containing nucleoside triphosphate hydrolases"/>
    <property type="match status" value="1"/>
</dbReference>
<evidence type="ECO:0000256" key="3">
    <source>
        <dbReference type="ARBA" id="ARBA00015308"/>
    </source>
</evidence>
<evidence type="ECO:0000313" key="13">
    <source>
        <dbReference type="Proteomes" id="UP000502179"/>
    </source>
</evidence>
<dbReference type="KEGG" id="tav:G4V39_00420"/>
<dbReference type="PANTHER" id="PTHR32071">
    <property type="entry name" value="TRANSCRIPTIONAL REGULATORY PROTEIN"/>
    <property type="match status" value="1"/>
</dbReference>
<dbReference type="InterPro" id="IPR003593">
    <property type="entry name" value="AAA+_ATPase"/>
</dbReference>
<dbReference type="Gene3D" id="3.30.450.40">
    <property type="match status" value="1"/>
</dbReference>
<evidence type="ECO:0000256" key="1">
    <source>
        <dbReference type="ARBA" id="ARBA00002167"/>
    </source>
</evidence>
<comment type="subunit">
    <text evidence="2 11">Interacts with sigma-54.</text>
</comment>
<dbReference type="Proteomes" id="UP000502179">
    <property type="component" value="Chromosome"/>
</dbReference>
<dbReference type="Gene3D" id="1.10.8.60">
    <property type="match status" value="1"/>
</dbReference>
<dbReference type="InterPro" id="IPR002078">
    <property type="entry name" value="Sigma_54_int"/>
</dbReference>
<keyword evidence="6 11" id="KW-0805">Transcription regulation</keyword>
<dbReference type="InterPro" id="IPR029016">
    <property type="entry name" value="GAF-like_dom_sf"/>
</dbReference>
<keyword evidence="4" id="KW-0547">Nucleotide-binding</keyword>
<dbReference type="SMART" id="SM00065">
    <property type="entry name" value="GAF"/>
    <property type="match status" value="1"/>
</dbReference>
<dbReference type="InterPro" id="IPR027417">
    <property type="entry name" value="P-loop_NTPase"/>
</dbReference>
<dbReference type="SMART" id="SM00382">
    <property type="entry name" value="AAA"/>
    <property type="match status" value="1"/>
</dbReference>
<dbReference type="Pfam" id="PF01590">
    <property type="entry name" value="GAF"/>
    <property type="match status" value="1"/>
</dbReference>
<dbReference type="EMBL" id="CP048877">
    <property type="protein sequence ID" value="QIJ70822.1"/>
    <property type="molecule type" value="Genomic_DNA"/>
</dbReference>
<sequence length="524" mass="59456">MSVSARKKTFRPRSQREVEEIACLYEITKALSSSLDMHQSLSQVLSILAERMGMNRGTITIINPYTSELQIEVAHGLSAEARKRGRYRIGEGITGRVVATGEPIVVPKISEEPLFLNRTRSRGNLRRQEISFICVPIKAGQKVIGTLSVDRIFSQEVSLEDDLRLLTIISGLVAQTVSNIQAIQEERERLLSENRRLKRELEEKYHVDNLIGRSSRMQEVFEMIHRVAKSNATVLLRGESGTGKSLAAKAIHYNSNRAEKPFVTVTCAALPESLLESELFGHEKGAFTGANRTKRGLFEQAQGGTIFLDEIGEISPTVQTKLLHVIQEKEFYRVGGSQPIRCDVRIIAATNKNLEEAMARGDFREDLYYRLNVFPIYLPPLRERKTDILLLAEHFLERYCQEHQKTIKRISTQAIDLLMQYHWPGNIRELQNVIERAVIVCDEEVIRSYHLPPTLQTRGSSNTGSVRSLSAAVENLERELIIEALKETRGNQSQAAKLLDTSLRILNYKIHKYGINPKDFRVPR</sequence>
<dbReference type="InterPro" id="IPR025944">
    <property type="entry name" value="Sigma_54_int_dom_CS"/>
</dbReference>
<dbReference type="InterPro" id="IPR009057">
    <property type="entry name" value="Homeodomain-like_sf"/>
</dbReference>
<dbReference type="FunFam" id="3.40.50.300:FF:000006">
    <property type="entry name" value="DNA-binding transcriptional regulator NtrC"/>
    <property type="match status" value="1"/>
</dbReference>
<evidence type="ECO:0000256" key="5">
    <source>
        <dbReference type="ARBA" id="ARBA00022840"/>
    </source>
</evidence>
<dbReference type="PROSITE" id="PS50045">
    <property type="entry name" value="SIGMA54_INTERACT_4"/>
    <property type="match status" value="1"/>
</dbReference>
<evidence type="ECO:0000256" key="2">
    <source>
        <dbReference type="ARBA" id="ARBA00011135"/>
    </source>
</evidence>
<dbReference type="PRINTS" id="PR01590">
    <property type="entry name" value="HTHFIS"/>
</dbReference>
<accession>A0A6G7PT48</accession>
<evidence type="ECO:0000256" key="7">
    <source>
        <dbReference type="ARBA" id="ARBA00023125"/>
    </source>
</evidence>
<evidence type="ECO:0000313" key="12">
    <source>
        <dbReference type="EMBL" id="QIJ70822.1"/>
    </source>
</evidence>
<dbReference type="PROSITE" id="PS00676">
    <property type="entry name" value="SIGMA54_INTERACT_2"/>
    <property type="match status" value="1"/>
</dbReference>
<dbReference type="FunFam" id="1.10.8.60:FF:000014">
    <property type="entry name" value="DNA-binding transcriptional regulator NtrC"/>
    <property type="match status" value="1"/>
</dbReference>
<dbReference type="Pfam" id="PF02954">
    <property type="entry name" value="HTH_8"/>
    <property type="match status" value="1"/>
</dbReference>
<dbReference type="InterPro" id="IPR010113">
    <property type="entry name" value="Nif-specific_regulatory_prot"/>
</dbReference>
<dbReference type="SUPFAM" id="SSF46689">
    <property type="entry name" value="Homeodomain-like"/>
    <property type="match status" value="1"/>
</dbReference>
<evidence type="ECO:0000256" key="10">
    <source>
        <dbReference type="ARBA" id="ARBA00023231"/>
    </source>
</evidence>
<dbReference type="InterPro" id="IPR002197">
    <property type="entry name" value="HTH_Fis"/>
</dbReference>
<dbReference type="InterPro" id="IPR025943">
    <property type="entry name" value="Sigma_54_int_dom_ATP-bd_2"/>
</dbReference>
<dbReference type="InterPro" id="IPR003018">
    <property type="entry name" value="GAF"/>
</dbReference>
<evidence type="ECO:0000256" key="6">
    <source>
        <dbReference type="ARBA" id="ARBA00023015"/>
    </source>
</evidence>
<dbReference type="GO" id="GO:0009399">
    <property type="term" value="P:nitrogen fixation"/>
    <property type="evidence" value="ECO:0007669"/>
    <property type="project" value="UniProtKB-UniRule"/>
</dbReference>
<dbReference type="GO" id="GO:0043565">
    <property type="term" value="F:sequence-specific DNA binding"/>
    <property type="evidence" value="ECO:0007669"/>
    <property type="project" value="InterPro"/>
</dbReference>
<organism evidence="12 13">
    <name type="scientific">Thermosulfuriphilus ammonigenes</name>
    <dbReference type="NCBI Taxonomy" id="1936021"/>
    <lineage>
        <taxon>Bacteria</taxon>
        <taxon>Pseudomonadati</taxon>
        <taxon>Thermodesulfobacteriota</taxon>
        <taxon>Thermodesulfobacteria</taxon>
        <taxon>Thermodesulfobacteriales</taxon>
        <taxon>Thermodesulfobacteriaceae</taxon>
        <taxon>Thermosulfuriphilus</taxon>
    </lineage>
</organism>
<keyword evidence="7 11" id="KW-0238">DNA-binding</keyword>
<dbReference type="NCBIfam" id="TIGR01817">
    <property type="entry name" value="nifA"/>
    <property type="match status" value="1"/>
</dbReference>
<proteinExistence type="predicted"/>
<dbReference type="SUPFAM" id="SSF55781">
    <property type="entry name" value="GAF domain-like"/>
    <property type="match status" value="1"/>
</dbReference>
<dbReference type="Pfam" id="PF00158">
    <property type="entry name" value="Sigma54_activat"/>
    <property type="match status" value="1"/>
</dbReference>
<dbReference type="InterPro" id="IPR058031">
    <property type="entry name" value="AAA_lid_NorR"/>
</dbReference>
<dbReference type="AlphaFoldDB" id="A0A6G7PT48"/>
<name>A0A6G7PT48_9BACT</name>
<keyword evidence="5" id="KW-0067">ATP-binding</keyword>
<reference evidence="12 13" key="1">
    <citation type="submission" date="2020-02" db="EMBL/GenBank/DDBJ databases">
        <title>Genome analysis of Thermosulfuriphilus ammonigenes ST65T, an anaerobic thermophilic chemolithoautotrophic bacterium isolated from a deep-sea hydrothermal vent.</title>
        <authorList>
            <person name="Slobodkina G."/>
            <person name="Allioux M."/>
            <person name="Merkel A."/>
            <person name="Alain K."/>
            <person name="Jebbar M."/>
            <person name="Slobodkin A."/>
        </authorList>
    </citation>
    <scope>NUCLEOTIDE SEQUENCE [LARGE SCALE GENOMIC DNA]</scope>
    <source>
        <strain evidence="12 13">ST65</strain>
    </source>
</reference>
<protein>
    <recommendedName>
        <fullName evidence="3 11">Nif-specific regulatory protein</fullName>
    </recommendedName>
</protein>
<dbReference type="PROSITE" id="PS00688">
    <property type="entry name" value="SIGMA54_INTERACT_3"/>
    <property type="match status" value="1"/>
</dbReference>
<keyword evidence="8 11" id="KW-0010">Activator</keyword>
<dbReference type="RefSeq" id="WP_166031045.1">
    <property type="nucleotide sequence ID" value="NZ_CP048877.1"/>
</dbReference>
<keyword evidence="13" id="KW-1185">Reference proteome</keyword>
<dbReference type="GO" id="GO:0003700">
    <property type="term" value="F:DNA-binding transcription factor activity"/>
    <property type="evidence" value="ECO:0007669"/>
    <property type="project" value="UniProtKB-UniRule"/>
</dbReference>
<dbReference type="Gene3D" id="1.10.10.60">
    <property type="entry name" value="Homeodomain-like"/>
    <property type="match status" value="1"/>
</dbReference>
<evidence type="ECO:0000256" key="8">
    <source>
        <dbReference type="ARBA" id="ARBA00023159"/>
    </source>
</evidence>
<dbReference type="Pfam" id="PF25601">
    <property type="entry name" value="AAA_lid_14"/>
    <property type="match status" value="1"/>
</dbReference>
<evidence type="ECO:0000256" key="11">
    <source>
        <dbReference type="RuleBase" id="RU368029"/>
    </source>
</evidence>
<evidence type="ECO:0000256" key="4">
    <source>
        <dbReference type="ARBA" id="ARBA00022741"/>
    </source>
</evidence>
<dbReference type="GO" id="GO:0000160">
    <property type="term" value="P:phosphorelay signal transduction system"/>
    <property type="evidence" value="ECO:0007669"/>
    <property type="project" value="UniProtKB-UniRule"/>
</dbReference>
<dbReference type="Gene3D" id="3.40.50.300">
    <property type="entry name" value="P-loop containing nucleotide triphosphate hydrolases"/>
    <property type="match status" value="1"/>
</dbReference>
<keyword evidence="10 11" id="KW-0535">Nitrogen fixation</keyword>